<evidence type="ECO:0000313" key="3">
    <source>
        <dbReference type="Proteomes" id="UP000244810"/>
    </source>
</evidence>
<dbReference type="PANTHER" id="PTHR37826:SF3">
    <property type="entry name" value="J DOMAIN-CONTAINING PROTEIN"/>
    <property type="match status" value="1"/>
</dbReference>
<dbReference type="EMBL" id="QDDR01000001">
    <property type="protein sequence ID" value="PVE49623.1"/>
    <property type="molecule type" value="Genomic_DNA"/>
</dbReference>
<organism evidence="2 3">
    <name type="scientific">Pararhodobacter aggregans</name>
    <dbReference type="NCBI Taxonomy" id="404875"/>
    <lineage>
        <taxon>Bacteria</taxon>
        <taxon>Pseudomonadati</taxon>
        <taxon>Pseudomonadota</taxon>
        <taxon>Alphaproteobacteria</taxon>
        <taxon>Rhodobacterales</taxon>
        <taxon>Paracoccaceae</taxon>
        <taxon>Pararhodobacter</taxon>
    </lineage>
</organism>
<evidence type="ECO:0000313" key="2">
    <source>
        <dbReference type="EMBL" id="PVE49623.1"/>
    </source>
</evidence>
<sequence>MRFAPGQRRLTCQYCGHEQDIPYSEGERETALEAYDLREALANHLPPQAMEEHRVLSCSNCGAQVEFDPAQHAAQCPFCGSPVVTDTGTQRQIKPGAVLPFKLTEREAHDAMRGWLGRLWFAPNKLKDYARSDGSRLDGLYVPYWSFDADTRSRYRGERGDAYYETRTVTRNGKTETERVRRIRWTPVSGRVARDFRDMLVMASQSLPRNFAHALEPWMLGELAPYNPQYLSGFRAEGYTVQLPEGHVIGVQRMDEVIRQDVRRDIGGDEQRVHSVDTDHDNEKFKHVLLPIWMAAYRYRDKSYRFIVNGQTGKVQGERPWSAWKIAGAVVVALIVAGVVLYVTQGR</sequence>
<gene>
    <name evidence="2" type="ORF">DDE23_03165</name>
</gene>
<dbReference type="Gene3D" id="2.20.28.30">
    <property type="entry name" value="RNA polymerase ii, chain L"/>
    <property type="match status" value="1"/>
</dbReference>
<keyword evidence="1" id="KW-0812">Transmembrane</keyword>
<protein>
    <submittedName>
        <fullName evidence="2">Primosomal protein N' (Replication factor Y)-superfamily II helicase</fullName>
    </submittedName>
</protein>
<proteinExistence type="predicted"/>
<dbReference type="GO" id="GO:0004386">
    <property type="term" value="F:helicase activity"/>
    <property type="evidence" value="ECO:0007669"/>
    <property type="project" value="UniProtKB-KW"/>
</dbReference>
<keyword evidence="2" id="KW-0067">ATP-binding</keyword>
<keyword evidence="2" id="KW-0347">Helicase</keyword>
<accession>A0A2T7UXV8</accession>
<dbReference type="OrthoDB" id="3182597at2"/>
<keyword evidence="2" id="KW-0378">Hydrolase</keyword>
<feature type="transmembrane region" description="Helical" evidence="1">
    <location>
        <begin position="321"/>
        <end position="343"/>
    </location>
</feature>
<keyword evidence="2" id="KW-0547">Nucleotide-binding</keyword>
<keyword evidence="3" id="KW-1185">Reference proteome</keyword>
<dbReference type="AlphaFoldDB" id="A0A2T7UXV8"/>
<evidence type="ECO:0000256" key="1">
    <source>
        <dbReference type="SAM" id="Phobius"/>
    </source>
</evidence>
<comment type="caution">
    <text evidence="2">The sequence shown here is derived from an EMBL/GenBank/DDBJ whole genome shotgun (WGS) entry which is preliminary data.</text>
</comment>
<keyword evidence="1" id="KW-0472">Membrane</keyword>
<dbReference type="PANTHER" id="PTHR37826">
    <property type="entry name" value="FLOTILLIN BAND_7_5 DOMAIN PROTEIN"/>
    <property type="match status" value="1"/>
</dbReference>
<name>A0A2T7UXV8_9RHOB</name>
<dbReference type="Proteomes" id="UP000244810">
    <property type="component" value="Unassembled WGS sequence"/>
</dbReference>
<reference evidence="2 3" key="1">
    <citation type="journal article" date="2011" name="Syst. Appl. Microbiol.">
        <title>Defluviimonas denitrificans gen. nov., sp. nov., and Pararhodobacter aggregans gen. nov., sp. nov., non-phototrophic Rhodobacteraceae from the biofilter of a marine aquaculture.</title>
        <authorList>
            <person name="Foesel B.U."/>
            <person name="Drake H.L."/>
            <person name="Schramm A."/>
        </authorList>
    </citation>
    <scope>NUCLEOTIDE SEQUENCE [LARGE SCALE GENOMIC DNA]</scope>
    <source>
        <strain evidence="2 3">D1-19</strain>
    </source>
</reference>
<keyword evidence="1" id="KW-1133">Transmembrane helix</keyword>